<evidence type="ECO:0000256" key="7">
    <source>
        <dbReference type="ARBA" id="ARBA00022842"/>
    </source>
</evidence>
<evidence type="ECO:0000256" key="6">
    <source>
        <dbReference type="ARBA" id="ARBA00022741"/>
    </source>
</evidence>
<dbReference type="InterPro" id="IPR032810">
    <property type="entry name" value="CCA-adding_enz_C"/>
</dbReference>
<evidence type="ECO:0000313" key="14">
    <source>
        <dbReference type="Proteomes" id="UP000008192"/>
    </source>
</evidence>
<feature type="domain" description="tRNA nucleotidyltransferase/poly(A) polymerase RNA and SrmB- binding" evidence="11">
    <location>
        <begin position="203"/>
        <end position="263"/>
    </location>
</feature>
<dbReference type="Proteomes" id="UP000008192">
    <property type="component" value="Chromosome"/>
</dbReference>
<dbReference type="Pfam" id="PF12627">
    <property type="entry name" value="PolyA_pol_RNAbd"/>
    <property type="match status" value="1"/>
</dbReference>
<evidence type="ECO:0000259" key="10">
    <source>
        <dbReference type="Pfam" id="PF01743"/>
    </source>
</evidence>
<evidence type="ECO:0000256" key="4">
    <source>
        <dbReference type="ARBA" id="ARBA00022695"/>
    </source>
</evidence>
<dbReference type="SUPFAM" id="SSF81301">
    <property type="entry name" value="Nucleotidyltransferase"/>
    <property type="match status" value="1"/>
</dbReference>
<sequence>MLSSCEFLIRSGDSLLLEKNEHAVEREEGSVRVFPVCPLLREVSERFIRAGFCIYVVGGAVRDFLLNRSAHDWDLATDAPPERVRMLFRRTVPTGIEHGTVTILFRGHSIECTTFRVESDYSDRRHPDSVCFAARIEDDLARRDFTVNAFAAALPSGEIIDVCGGYADLRNGLICSVGDAHARFSEDALRPLRAVRFAAQLSFSIEARTREAIIALRAHTARISRERVRDELSKMLCTPRPSIALRLMEETGLLHTLFPALAQVCGRNEGEEKETQDSLQVSPQQRRDARTFAACAFAACDRVPAELAVRLAALLFPLAHYRTLPASGTGAALFICPPALAEARELLRGLKYPNYLTAQVCHLVAHARFTPHECWSEGTLRRFVVTVGTTQLESLCVLRRAYLADDDYRISAQPGVSCENAREGKKMQEQFEIFVTRVRRVAAQLPVHGIRDLAVNGRDLIAQGIPPGPTIGHILNALFDMVLMQPSRNTRPQLLEHAQEIVRTMAQN</sequence>
<dbReference type="RefSeq" id="WP_014342350.1">
    <property type="nucleotide sequence ID" value="NC_016843.1"/>
</dbReference>
<evidence type="ECO:0000259" key="12">
    <source>
        <dbReference type="Pfam" id="PF13735"/>
    </source>
</evidence>
<evidence type="ECO:0000256" key="8">
    <source>
        <dbReference type="ARBA" id="ARBA00022884"/>
    </source>
</evidence>
<dbReference type="AlphaFoldDB" id="A0AAU8PXJ0"/>
<dbReference type="GeneID" id="93876064"/>
<dbReference type="Gene3D" id="1.10.246.80">
    <property type="match status" value="1"/>
</dbReference>
<keyword evidence="2 9" id="KW-0808">Transferase</keyword>
<keyword evidence="6" id="KW-0547">Nucleotide-binding</keyword>
<evidence type="ECO:0000256" key="1">
    <source>
        <dbReference type="ARBA" id="ARBA00001946"/>
    </source>
</evidence>
<evidence type="ECO:0000256" key="5">
    <source>
        <dbReference type="ARBA" id="ARBA00022723"/>
    </source>
</evidence>
<dbReference type="Gene3D" id="3.30.460.10">
    <property type="entry name" value="Beta Polymerase, domain 2"/>
    <property type="match status" value="1"/>
</dbReference>
<dbReference type="Gene3D" id="1.10.3090.10">
    <property type="entry name" value="cca-adding enzyme, domain 2"/>
    <property type="match status" value="1"/>
</dbReference>
<dbReference type="InterPro" id="IPR032828">
    <property type="entry name" value="PolyA_RNA-bd"/>
</dbReference>
<proteinExistence type="inferred from homology"/>
<accession>A0AAU8PXJ0</accession>
<gene>
    <name evidence="13" type="primary">pcnB1</name>
    <name evidence="13" type="ordered locus">TPEGAU_0270</name>
</gene>
<comment type="similarity">
    <text evidence="9">Belongs to the tRNA nucleotidyltransferase/poly(A) polymerase family.</text>
</comment>
<keyword evidence="3" id="KW-0819">tRNA processing</keyword>
<keyword evidence="5" id="KW-0479">Metal-binding</keyword>
<dbReference type="EC" id="2.7.7.19" evidence="13"/>
<dbReference type="SUPFAM" id="SSF81891">
    <property type="entry name" value="Poly A polymerase C-terminal region-like"/>
    <property type="match status" value="1"/>
</dbReference>
<dbReference type="GO" id="GO:0046872">
    <property type="term" value="F:metal ion binding"/>
    <property type="evidence" value="ECO:0007669"/>
    <property type="project" value="UniProtKB-KW"/>
</dbReference>
<dbReference type="CDD" id="cd05398">
    <property type="entry name" value="NT_ClassII-CCAase"/>
    <property type="match status" value="1"/>
</dbReference>
<keyword evidence="4 13" id="KW-0548">Nucleotidyltransferase</keyword>
<evidence type="ECO:0000256" key="9">
    <source>
        <dbReference type="RuleBase" id="RU003953"/>
    </source>
</evidence>
<evidence type="ECO:0000256" key="3">
    <source>
        <dbReference type="ARBA" id="ARBA00022694"/>
    </source>
</evidence>
<evidence type="ECO:0000259" key="11">
    <source>
        <dbReference type="Pfam" id="PF12627"/>
    </source>
</evidence>
<dbReference type="Pfam" id="PF01743">
    <property type="entry name" value="PolyA_pol"/>
    <property type="match status" value="1"/>
</dbReference>
<keyword evidence="8 9" id="KW-0694">RNA-binding</keyword>
<organism evidence="13 14">
    <name type="scientific">Treponema pallidum subsp. pertenue (strain Gauthier)</name>
    <dbReference type="NCBI Taxonomy" id="491080"/>
    <lineage>
        <taxon>Bacteria</taxon>
        <taxon>Pseudomonadati</taxon>
        <taxon>Spirochaetota</taxon>
        <taxon>Spirochaetia</taxon>
        <taxon>Spirochaetales</taxon>
        <taxon>Treponemataceae</taxon>
        <taxon>Treponema</taxon>
    </lineage>
</organism>
<dbReference type="InterPro" id="IPR002646">
    <property type="entry name" value="PolA_pol_head_dom"/>
</dbReference>
<reference evidence="14" key="1">
    <citation type="journal article" date="2012" name="PLoS Negl. Trop. Dis.">
        <title>Whole genome sequences of three Treponema pallidum ssp. pertenue strains: yaws and syphilis treponemes differ in less than 0.2% of the genome sequence.</title>
        <authorList>
            <person name="Cejkova D."/>
            <person name="Zobanikova M."/>
            <person name="Chen L."/>
            <person name="Pospisilova P."/>
            <person name="Strouhal M."/>
            <person name="Qin X."/>
            <person name="Mikalova L."/>
            <person name="Norris S.J."/>
            <person name="Muzny D.M."/>
            <person name="Gibbs R.A."/>
            <person name="Fulton L.L."/>
            <person name="Sodergren E."/>
            <person name="Weinstock G.M."/>
            <person name="Smajs D."/>
        </authorList>
    </citation>
    <scope>NUCLEOTIDE SEQUENCE [LARGE SCALE GENOMIC DNA]</scope>
    <source>
        <strain evidence="14">Gauthier</strain>
    </source>
</reference>
<dbReference type="GO" id="GO:0000049">
    <property type="term" value="F:tRNA binding"/>
    <property type="evidence" value="ECO:0007669"/>
    <property type="project" value="TreeGrafter"/>
</dbReference>
<name>A0AAU8PXJ0_TREPG</name>
<dbReference type="EMBL" id="CP002376">
    <property type="protein sequence ID" value="AEZ59531.1"/>
    <property type="molecule type" value="Genomic_DNA"/>
</dbReference>
<comment type="cofactor">
    <cofactor evidence="1">
        <name>Mg(2+)</name>
        <dbReference type="ChEBI" id="CHEBI:18420"/>
    </cofactor>
</comment>
<protein>
    <submittedName>
        <fullName evidence="13">Polynucleotide adenylyltransferase</fullName>
        <ecNumber evidence="13">2.7.7.19</ecNumber>
    </submittedName>
</protein>
<dbReference type="InterPro" id="IPR043519">
    <property type="entry name" value="NT_sf"/>
</dbReference>
<dbReference type="PANTHER" id="PTHR46173:SF1">
    <property type="entry name" value="CCA TRNA NUCLEOTIDYLTRANSFERASE 1, MITOCHONDRIAL"/>
    <property type="match status" value="1"/>
</dbReference>
<evidence type="ECO:0000313" key="13">
    <source>
        <dbReference type="EMBL" id="AEZ59531.1"/>
    </source>
</evidence>
<feature type="domain" description="CCA-adding enzyme C-terminal" evidence="12">
    <location>
        <begin position="340"/>
        <end position="497"/>
    </location>
</feature>
<dbReference type="GO" id="GO:0008033">
    <property type="term" value="P:tRNA processing"/>
    <property type="evidence" value="ECO:0007669"/>
    <property type="project" value="UniProtKB-KW"/>
</dbReference>
<dbReference type="GO" id="GO:0000166">
    <property type="term" value="F:nucleotide binding"/>
    <property type="evidence" value="ECO:0007669"/>
    <property type="project" value="UniProtKB-KW"/>
</dbReference>
<dbReference type="GO" id="GO:1990817">
    <property type="term" value="F:poly(A) RNA polymerase activity"/>
    <property type="evidence" value="ECO:0007669"/>
    <property type="project" value="UniProtKB-EC"/>
</dbReference>
<dbReference type="KEGG" id="tpg:TPEGAU_0270"/>
<dbReference type="InterPro" id="IPR050264">
    <property type="entry name" value="Bact_CCA-adding_enz_type3_sf"/>
</dbReference>
<evidence type="ECO:0000256" key="2">
    <source>
        <dbReference type="ARBA" id="ARBA00022679"/>
    </source>
</evidence>
<keyword evidence="7" id="KW-0460">Magnesium</keyword>
<feature type="domain" description="Poly A polymerase head" evidence="10">
    <location>
        <begin position="54"/>
        <end position="174"/>
    </location>
</feature>
<dbReference type="Pfam" id="PF13735">
    <property type="entry name" value="tRNA_NucTran2_2"/>
    <property type="match status" value="1"/>
</dbReference>
<dbReference type="PANTHER" id="PTHR46173">
    <property type="entry name" value="CCA TRNA NUCLEOTIDYLTRANSFERASE 1, MITOCHONDRIAL"/>
    <property type="match status" value="1"/>
</dbReference>